<name>A0AB33ARP1_BACTU</name>
<protein>
    <submittedName>
        <fullName evidence="1">Uncharacterized protein</fullName>
    </submittedName>
</protein>
<geneLocation type="plasmid" evidence="1 2">
    <name>2</name>
</geneLocation>
<dbReference type="KEGG" id="btw:BF38_5938"/>
<gene>
    <name evidence="1" type="ORF">BF38_5938</name>
</gene>
<proteinExistence type="predicted"/>
<keyword evidence="1" id="KW-0614">Plasmid</keyword>
<sequence length="33" mass="3636">MFVLYNQTNSYTVAEIKGTIGDSNSLTRTGKII</sequence>
<dbReference type="AlphaFoldDB" id="A0AB33ARP1"/>
<organism evidence="1 2">
    <name type="scientific">Bacillus thuringiensis</name>
    <dbReference type="NCBI Taxonomy" id="1428"/>
    <lineage>
        <taxon>Bacteria</taxon>
        <taxon>Bacillati</taxon>
        <taxon>Bacillota</taxon>
        <taxon>Bacilli</taxon>
        <taxon>Bacillales</taxon>
        <taxon>Bacillaceae</taxon>
        <taxon>Bacillus</taxon>
        <taxon>Bacillus cereus group</taxon>
    </lineage>
</organism>
<evidence type="ECO:0000313" key="2">
    <source>
        <dbReference type="Proteomes" id="UP000031876"/>
    </source>
</evidence>
<evidence type="ECO:0000313" key="1">
    <source>
        <dbReference type="EMBL" id="AJG74156.1"/>
    </source>
</evidence>
<reference evidence="1 2" key="1">
    <citation type="journal article" date="2015" name="Genome Announc.">
        <title>Complete genome sequences for 35 biothreat assay-relevant bacillus species.</title>
        <authorList>
            <person name="Johnson S.L."/>
            <person name="Daligault H.E."/>
            <person name="Davenport K.W."/>
            <person name="Jaissle J."/>
            <person name="Frey K.G."/>
            <person name="Ladner J.T."/>
            <person name="Broomall S.M."/>
            <person name="Bishop-Lilly K.A."/>
            <person name="Bruce D.C."/>
            <person name="Gibbons H.S."/>
            <person name="Coyne S.R."/>
            <person name="Lo C.C."/>
            <person name="Meincke L."/>
            <person name="Munk A.C."/>
            <person name="Koroleva G.I."/>
            <person name="Rosenzweig C.N."/>
            <person name="Palacios G.F."/>
            <person name="Redden C.L."/>
            <person name="Minogue T.D."/>
            <person name="Chain P.S."/>
        </authorList>
    </citation>
    <scope>NUCLEOTIDE SEQUENCE [LARGE SCALE GENOMIC DNA]</scope>
    <source>
        <strain evidence="1 2">HD1011</strain>
    </source>
</reference>
<dbReference type="Proteomes" id="UP000031876">
    <property type="component" value="Plasmid 2"/>
</dbReference>
<dbReference type="EMBL" id="CP009334">
    <property type="protein sequence ID" value="AJG74156.1"/>
    <property type="molecule type" value="Genomic_DNA"/>
</dbReference>
<accession>A0AB33ARP1</accession>